<keyword evidence="5" id="KW-0067">ATP-binding</keyword>
<dbReference type="PANTHER" id="PTHR45626">
    <property type="entry name" value="TRANSCRIPTION TERMINATION FACTOR 2-RELATED"/>
    <property type="match status" value="1"/>
</dbReference>
<evidence type="ECO:0000259" key="8">
    <source>
        <dbReference type="PROSITE" id="PS50089"/>
    </source>
</evidence>
<keyword evidence="4" id="KW-0347">Helicase</keyword>
<dbReference type="GO" id="GO:0004386">
    <property type="term" value="F:helicase activity"/>
    <property type="evidence" value="ECO:0007669"/>
    <property type="project" value="UniProtKB-KW"/>
</dbReference>
<keyword evidence="6" id="KW-0863">Zinc-finger</keyword>
<dbReference type="PROSITE" id="PS50089">
    <property type="entry name" value="ZF_RING_2"/>
    <property type="match status" value="1"/>
</dbReference>
<sequence>MQVVDPDPTTTPNEQVMDVLELSDTPPSSNEDTSAPVPPAISTANTSLLKRARSPESGAINNSKSQKLNSFPVDVISLSSDDEDDDNNFIKVSKPNNQLQPQSHPNNALQPPPRPEVIQFDDDDDEDNSSSSDDGSDSDDDIVVIDEKKSSAPLALQRAASIFSTTANRYTPGSQSAIPNSSFRIGQPYMTPAQLNPHPIQKVKPEVNIPESYDRVDHLKEKLARLDDLEKKCKEVIQTLTTNLEDLTSKKQYWVRLASKSIGNVSAALMNDYNLKIRNFASEIERKMARKIKASEGLTRVAANRKDTMLELANCSVPTSSFNSSNSIVPMPNFNGISSAVQSLMNIPGAFPTSMPDFPNPLQFARSFDHSDHMSSTIAAQTGFNYAINGFTPGLQDNAEEDFVKDLLQNIPHEEEFVEEDMIPVPRHLSVKLLKHQLMGVTWMKKCEDLSQHGGILADDMGLGKTVQAIALMLANRSENDANKTNLIVGPVSLLRQWGAEFDEKIKRGGRFSYYIFHQQNRAKSFRELQRYDAVLISYNTLSSEFKKHFRTALEELKATKRTGELPEFGTERYKSPFYSTESHFYRIILDEAQNIKNKLTYSSRACARLESTYKWCLSGTPIQNRLDELYPLLRFLDLRPYNDEAMFKNNILNAINDKGSPSEKRQSYSKLQALLSVILLRRTKDEEIDGKPILSLPEKHIMEEKVEMSESELAFYRELESNSKKLAERVMRKTSGVGNYSSILTLLLRLRQACNHKYLVILGDDKERKVKVENYRASYDAIKEFTIATKDEIDRIRQDDGFSCQVCDEMLSEDKVLLLGKCGHCICDDCHDSYFEENLVNETQSGKRTAKCPFCEVENVDMCSIELPLYDAVVADGMDWKHVKSAFGLDSKINNKAVKHAKIKELIAQDGGNIMISAKIEKTTKLIKDIFEKYPDEKIIVFSQFTTMFDILQIVFYMEKIRFLRYDGSMNMEEKNRVVEQFKKDPSRKVLLLSLKAGNVGLTLTCASHVIILEPFWNPYVEKQAQDRVHRISQTREVYIHRILIENTVEDRIMELQHKKEEMVEAALDPAGRKSITRLSRRDLGFLFGLNGLSALEND</sequence>
<feature type="domain" description="Helicase ATP-binding" evidence="9">
    <location>
        <begin position="446"/>
        <end position="640"/>
    </location>
</feature>
<dbReference type="CDD" id="cd18008">
    <property type="entry name" value="DEXDc_SHPRH-like"/>
    <property type="match status" value="1"/>
</dbReference>
<evidence type="ECO:0000259" key="10">
    <source>
        <dbReference type="PROSITE" id="PS51194"/>
    </source>
</evidence>
<dbReference type="Gene3D" id="3.40.50.10810">
    <property type="entry name" value="Tandem AAA-ATPase domain"/>
    <property type="match status" value="1"/>
</dbReference>
<dbReference type="GO" id="GO:0008094">
    <property type="term" value="F:ATP-dependent activity, acting on DNA"/>
    <property type="evidence" value="ECO:0007669"/>
    <property type="project" value="TreeGrafter"/>
</dbReference>
<dbReference type="Proteomes" id="UP001165063">
    <property type="component" value="Unassembled WGS sequence"/>
</dbReference>
<comment type="caution">
    <text evidence="11">The sequence shown here is derived from an EMBL/GenBank/DDBJ whole genome shotgun (WGS) entry which is preliminary data.</text>
</comment>
<dbReference type="CDD" id="cd18793">
    <property type="entry name" value="SF2_C_SNF"/>
    <property type="match status" value="1"/>
</dbReference>
<feature type="domain" description="RING-type" evidence="8">
    <location>
        <begin position="805"/>
        <end position="857"/>
    </location>
</feature>
<comment type="similarity">
    <text evidence="1">Belongs to the SNF2/RAD54 helicase family.</text>
</comment>
<evidence type="ECO:0000313" key="12">
    <source>
        <dbReference type="Proteomes" id="UP001165063"/>
    </source>
</evidence>
<dbReference type="PROSITE" id="PS51194">
    <property type="entry name" value="HELICASE_CTER"/>
    <property type="match status" value="1"/>
</dbReference>
<dbReference type="InterPro" id="IPR000330">
    <property type="entry name" value="SNF2_N"/>
</dbReference>
<dbReference type="PROSITE" id="PS51192">
    <property type="entry name" value="HELICASE_ATP_BIND_1"/>
    <property type="match status" value="1"/>
</dbReference>
<dbReference type="Pfam" id="PF00176">
    <property type="entry name" value="SNF2-rel_dom"/>
    <property type="match status" value="1"/>
</dbReference>
<dbReference type="Pfam" id="PF00271">
    <property type="entry name" value="Helicase_C"/>
    <property type="match status" value="1"/>
</dbReference>
<dbReference type="InterPro" id="IPR027417">
    <property type="entry name" value="P-loop_NTPase"/>
</dbReference>
<name>A0A9W6YSM8_AMBMO</name>
<gene>
    <name evidence="11" type="ORF">Amon01_000055200</name>
</gene>
<accession>A0A9W6YSM8</accession>
<evidence type="ECO:0000259" key="9">
    <source>
        <dbReference type="PROSITE" id="PS51192"/>
    </source>
</evidence>
<dbReference type="GO" id="GO:0000724">
    <property type="term" value="P:double-strand break repair via homologous recombination"/>
    <property type="evidence" value="ECO:0007669"/>
    <property type="project" value="TreeGrafter"/>
</dbReference>
<evidence type="ECO:0000313" key="11">
    <source>
        <dbReference type="EMBL" id="GMG19549.1"/>
    </source>
</evidence>
<feature type="compositionally biased region" description="Acidic residues" evidence="7">
    <location>
        <begin position="119"/>
        <end position="141"/>
    </location>
</feature>
<keyword evidence="2" id="KW-0547">Nucleotide-binding</keyword>
<evidence type="ECO:0000256" key="5">
    <source>
        <dbReference type="ARBA" id="ARBA00022840"/>
    </source>
</evidence>
<evidence type="ECO:0000256" key="4">
    <source>
        <dbReference type="ARBA" id="ARBA00022806"/>
    </source>
</evidence>
<dbReference type="SUPFAM" id="SSF57850">
    <property type="entry name" value="RING/U-box"/>
    <property type="match status" value="1"/>
</dbReference>
<dbReference type="InterPro" id="IPR001650">
    <property type="entry name" value="Helicase_C-like"/>
</dbReference>
<organism evidence="11 12">
    <name type="scientific">Ambrosiozyma monospora</name>
    <name type="common">Yeast</name>
    <name type="synonym">Endomycopsis monosporus</name>
    <dbReference type="NCBI Taxonomy" id="43982"/>
    <lineage>
        <taxon>Eukaryota</taxon>
        <taxon>Fungi</taxon>
        <taxon>Dikarya</taxon>
        <taxon>Ascomycota</taxon>
        <taxon>Saccharomycotina</taxon>
        <taxon>Pichiomycetes</taxon>
        <taxon>Pichiales</taxon>
        <taxon>Pichiaceae</taxon>
        <taxon>Ambrosiozyma</taxon>
    </lineage>
</organism>
<dbReference type="SMART" id="SM00487">
    <property type="entry name" value="DEXDc"/>
    <property type="match status" value="1"/>
</dbReference>
<evidence type="ECO:0000256" key="1">
    <source>
        <dbReference type="ARBA" id="ARBA00007025"/>
    </source>
</evidence>
<dbReference type="GO" id="GO:0008270">
    <property type="term" value="F:zinc ion binding"/>
    <property type="evidence" value="ECO:0007669"/>
    <property type="project" value="UniProtKB-KW"/>
</dbReference>
<dbReference type="Gene3D" id="3.40.50.300">
    <property type="entry name" value="P-loop containing nucleotide triphosphate hydrolases"/>
    <property type="match status" value="1"/>
</dbReference>
<evidence type="ECO:0000256" key="2">
    <source>
        <dbReference type="ARBA" id="ARBA00022741"/>
    </source>
</evidence>
<dbReference type="GO" id="GO:0005524">
    <property type="term" value="F:ATP binding"/>
    <property type="evidence" value="ECO:0007669"/>
    <property type="project" value="UniProtKB-KW"/>
</dbReference>
<feature type="compositionally biased region" description="Polar residues" evidence="7">
    <location>
        <begin position="59"/>
        <end position="69"/>
    </location>
</feature>
<dbReference type="InterPro" id="IPR014001">
    <property type="entry name" value="Helicase_ATP-bd"/>
</dbReference>
<evidence type="ECO:0000256" key="3">
    <source>
        <dbReference type="ARBA" id="ARBA00022801"/>
    </source>
</evidence>
<keyword evidence="12" id="KW-1185">Reference proteome</keyword>
<dbReference type="InterPro" id="IPR038718">
    <property type="entry name" value="SNF2-like_sf"/>
</dbReference>
<dbReference type="GO" id="GO:0005737">
    <property type="term" value="C:cytoplasm"/>
    <property type="evidence" value="ECO:0007669"/>
    <property type="project" value="TreeGrafter"/>
</dbReference>
<dbReference type="EMBL" id="BSXU01000152">
    <property type="protein sequence ID" value="GMG19549.1"/>
    <property type="molecule type" value="Genomic_DNA"/>
</dbReference>
<dbReference type="GO" id="GO:0016787">
    <property type="term" value="F:hydrolase activity"/>
    <property type="evidence" value="ECO:0007669"/>
    <property type="project" value="UniProtKB-KW"/>
</dbReference>
<dbReference type="AlphaFoldDB" id="A0A9W6YSM8"/>
<keyword evidence="6" id="KW-0479">Metal-binding</keyword>
<dbReference type="OrthoDB" id="423559at2759"/>
<reference evidence="11" key="1">
    <citation type="submission" date="2023-04" db="EMBL/GenBank/DDBJ databases">
        <title>Ambrosiozyma monospora NBRC 1965.</title>
        <authorList>
            <person name="Ichikawa N."/>
            <person name="Sato H."/>
            <person name="Tonouchi N."/>
        </authorList>
    </citation>
    <scope>NUCLEOTIDE SEQUENCE</scope>
    <source>
        <strain evidence="11">NBRC 1965</strain>
    </source>
</reference>
<dbReference type="SMART" id="SM00490">
    <property type="entry name" value="HELICc"/>
    <property type="match status" value="1"/>
</dbReference>
<evidence type="ECO:0000256" key="7">
    <source>
        <dbReference type="SAM" id="MobiDB-lite"/>
    </source>
</evidence>
<dbReference type="InterPro" id="IPR049730">
    <property type="entry name" value="SNF2/RAD54-like_C"/>
</dbReference>
<keyword evidence="3" id="KW-0378">Hydrolase</keyword>
<dbReference type="GO" id="GO:0005634">
    <property type="term" value="C:nucleus"/>
    <property type="evidence" value="ECO:0007669"/>
    <property type="project" value="TreeGrafter"/>
</dbReference>
<dbReference type="SUPFAM" id="SSF52540">
    <property type="entry name" value="P-loop containing nucleoside triphosphate hydrolases"/>
    <property type="match status" value="2"/>
</dbReference>
<dbReference type="InterPro" id="IPR013083">
    <property type="entry name" value="Znf_RING/FYVE/PHD"/>
</dbReference>
<dbReference type="InterPro" id="IPR050628">
    <property type="entry name" value="SNF2_RAD54_helicase_TF"/>
</dbReference>
<feature type="domain" description="Helicase C-terminal" evidence="10">
    <location>
        <begin position="927"/>
        <end position="1086"/>
    </location>
</feature>
<feature type="region of interest" description="Disordered" evidence="7">
    <location>
        <begin position="1"/>
        <end position="141"/>
    </location>
</feature>
<dbReference type="Gene3D" id="3.30.40.10">
    <property type="entry name" value="Zinc/RING finger domain, C3HC4 (zinc finger)"/>
    <property type="match status" value="1"/>
</dbReference>
<dbReference type="InterPro" id="IPR001841">
    <property type="entry name" value="Znf_RING"/>
</dbReference>
<proteinExistence type="inferred from homology"/>
<dbReference type="PANTHER" id="PTHR45626:SF16">
    <property type="entry name" value="ATP-DEPENDENT HELICASE ULS1"/>
    <property type="match status" value="1"/>
</dbReference>
<evidence type="ECO:0000256" key="6">
    <source>
        <dbReference type="PROSITE-ProRule" id="PRU00175"/>
    </source>
</evidence>
<keyword evidence="6" id="KW-0862">Zinc</keyword>
<protein>
    <submittedName>
        <fullName evidence="11">Unnamed protein product</fullName>
    </submittedName>
</protein>
<feature type="compositionally biased region" description="Polar residues" evidence="7">
    <location>
        <begin position="94"/>
        <end position="109"/>
    </location>
</feature>